<dbReference type="STRING" id="1229727.Ga0080559_TMP1825"/>
<dbReference type="InterPro" id="IPR050963">
    <property type="entry name" value="Sirohydro_Cobaltochel/CbiX"/>
</dbReference>
<dbReference type="PANTHER" id="PTHR33542:SF3">
    <property type="entry name" value="SIROHYDROCHLORIN FERROCHELATASE, CHLOROPLASTIC"/>
    <property type="match status" value="1"/>
</dbReference>
<dbReference type="InterPro" id="IPR002762">
    <property type="entry name" value="CbiX-like"/>
</dbReference>
<evidence type="ECO:0000313" key="4">
    <source>
        <dbReference type="Proteomes" id="UP000186559"/>
    </source>
</evidence>
<dbReference type="RefSeq" id="WP_076622911.1">
    <property type="nucleotide sequence ID" value="NZ_BMEW01000004.1"/>
</dbReference>
<gene>
    <name evidence="3" type="ORF">Ga0080559_TMP1825</name>
</gene>
<proteinExistence type="predicted"/>
<name>A0A1U7D396_9RHOB</name>
<accession>A0A1U7D396</accession>
<evidence type="ECO:0000256" key="1">
    <source>
        <dbReference type="ARBA" id="ARBA00022723"/>
    </source>
</evidence>
<keyword evidence="4" id="KW-1185">Reference proteome</keyword>
<dbReference type="CDD" id="cd03416">
    <property type="entry name" value="CbiX_SirB_N"/>
    <property type="match status" value="1"/>
</dbReference>
<keyword evidence="1" id="KW-0479">Metal-binding</keyword>
<sequence length="242" mass="25642">MARSPEPARTAVIVAHGSPSDPESQESALSALASRVDARMDGWHVSSATLAAKGRLEAEVEALGKPLIYPFFMARGWFTGQVLAKKAREMGVRMLDPFGVEAGLVQCAQRELGKVLAERGWKAEETALVVAGHGSAVSRTSADSAYEFARALHAGMGFTITRTGFVEQPPFIKDVAQGLGQAVCLPYFAQQSGHMDDDVPAALAAAGFDGPMLPPLISWTDTPALIAESIARQGEMFETSAP</sequence>
<evidence type="ECO:0000313" key="3">
    <source>
        <dbReference type="EMBL" id="APX22621.1"/>
    </source>
</evidence>
<evidence type="ECO:0000256" key="2">
    <source>
        <dbReference type="ARBA" id="ARBA00023239"/>
    </source>
</evidence>
<dbReference type="SUPFAM" id="SSF53800">
    <property type="entry name" value="Chelatase"/>
    <property type="match status" value="2"/>
</dbReference>
<dbReference type="GO" id="GO:0016829">
    <property type="term" value="F:lyase activity"/>
    <property type="evidence" value="ECO:0007669"/>
    <property type="project" value="UniProtKB-KW"/>
</dbReference>
<protein>
    <recommendedName>
        <fullName evidence="5">Cobalamin biosynthesis protein CbiX</fullName>
    </recommendedName>
</protein>
<reference evidence="3 4" key="1">
    <citation type="submission" date="2016-03" db="EMBL/GenBank/DDBJ databases">
        <title>Deep-sea bacteria in the southern Pacific.</title>
        <authorList>
            <person name="Tang K."/>
        </authorList>
    </citation>
    <scope>NUCLEOTIDE SEQUENCE [LARGE SCALE GENOMIC DNA]</scope>
    <source>
        <strain evidence="3 4">JLT2016</strain>
    </source>
</reference>
<dbReference type="Gene3D" id="3.40.50.1400">
    <property type="match status" value="2"/>
</dbReference>
<keyword evidence="2" id="KW-0456">Lyase</keyword>
<organism evidence="3 4">
    <name type="scientific">Salipiger profundus</name>
    <dbReference type="NCBI Taxonomy" id="1229727"/>
    <lineage>
        <taxon>Bacteria</taxon>
        <taxon>Pseudomonadati</taxon>
        <taxon>Pseudomonadota</taxon>
        <taxon>Alphaproteobacteria</taxon>
        <taxon>Rhodobacterales</taxon>
        <taxon>Roseobacteraceae</taxon>
        <taxon>Salipiger</taxon>
    </lineage>
</organism>
<dbReference type="GO" id="GO:0046872">
    <property type="term" value="F:metal ion binding"/>
    <property type="evidence" value="ECO:0007669"/>
    <property type="project" value="UniProtKB-KW"/>
</dbReference>
<dbReference type="Pfam" id="PF01903">
    <property type="entry name" value="CbiX"/>
    <property type="match status" value="1"/>
</dbReference>
<dbReference type="AlphaFoldDB" id="A0A1U7D396"/>
<dbReference type="EMBL" id="CP014796">
    <property type="protein sequence ID" value="APX22621.1"/>
    <property type="molecule type" value="Genomic_DNA"/>
</dbReference>
<dbReference type="PANTHER" id="PTHR33542">
    <property type="entry name" value="SIROHYDROCHLORIN FERROCHELATASE, CHLOROPLASTIC"/>
    <property type="match status" value="1"/>
</dbReference>
<evidence type="ECO:0008006" key="5">
    <source>
        <dbReference type="Google" id="ProtNLM"/>
    </source>
</evidence>
<dbReference type="KEGG" id="tpro:Ga0080559_TMP1825"/>
<dbReference type="Proteomes" id="UP000186559">
    <property type="component" value="Chromosome"/>
</dbReference>